<dbReference type="EMBL" id="LFJN01000046">
    <property type="protein sequence ID" value="KPI35002.1"/>
    <property type="molecule type" value="Genomic_DNA"/>
</dbReference>
<protein>
    <recommendedName>
        <fullName evidence="2">DUF7580 domain-containing protein</fullName>
    </recommendedName>
</protein>
<dbReference type="VEuPathDB" id="FungiDB:AB675_11907"/>
<dbReference type="AlphaFoldDB" id="A0A0N1NXD3"/>
<dbReference type="OrthoDB" id="4139964at2759"/>
<evidence type="ECO:0000256" key="1">
    <source>
        <dbReference type="SAM" id="SignalP"/>
    </source>
</evidence>
<organism evidence="3 4">
    <name type="scientific">Cyphellophora attinorum</name>
    <dbReference type="NCBI Taxonomy" id="1664694"/>
    <lineage>
        <taxon>Eukaryota</taxon>
        <taxon>Fungi</taxon>
        <taxon>Dikarya</taxon>
        <taxon>Ascomycota</taxon>
        <taxon>Pezizomycotina</taxon>
        <taxon>Eurotiomycetes</taxon>
        <taxon>Chaetothyriomycetidae</taxon>
        <taxon>Chaetothyriales</taxon>
        <taxon>Cyphellophoraceae</taxon>
        <taxon>Cyphellophora</taxon>
    </lineage>
</organism>
<gene>
    <name evidence="3" type="ORF">AB675_11907</name>
</gene>
<evidence type="ECO:0000313" key="3">
    <source>
        <dbReference type="EMBL" id="KPI35002.1"/>
    </source>
</evidence>
<feature type="chain" id="PRO_5005879432" description="DUF7580 domain-containing protein" evidence="1">
    <location>
        <begin position="18"/>
        <end position="568"/>
    </location>
</feature>
<dbReference type="InterPro" id="IPR056002">
    <property type="entry name" value="DUF7580"/>
</dbReference>
<feature type="signal peptide" evidence="1">
    <location>
        <begin position="1"/>
        <end position="17"/>
    </location>
</feature>
<evidence type="ECO:0000259" key="2">
    <source>
        <dbReference type="Pfam" id="PF24476"/>
    </source>
</evidence>
<keyword evidence="4" id="KW-1185">Reference proteome</keyword>
<dbReference type="GeneID" id="28732676"/>
<sequence length="568" mass="64690">MLTGIELTLAIAPLVIAGTEPYKNLITKARTLSNRKVKREKQIDFLRDLSAEVSLLQFTLINLVHSLPELSVADKQQLLEYTELDVTKKDRLWDSVPVQEAIAHRLSGCEAIFTELLQRVLSSLNDLISDNSNGLEAVDIGQLESAGIYAKLTAIRKDGRKDSFIERFQFTKNEKRRLHGLKRITETNEKLQKLLSQSTKASSGTKRIVKARSHHRKGYKMMSSLYNAMTSCWTCNCDEPHEARVCLLRSEKHRADPAVASLDMLMSVRRDGFKGSWQESHVRIVAEEKKERSPGISFQIEGAPDVSSREDIQQLGGLCKLISDEKYRQVSLGFDYDAAAADKLWKAKPRRLSVIPETETKLKELLSQADRKWTLKERRLLAVVIAHAVLHFSEGPWLDEHWDKEHISFFPPAEEGAGVDFARPYLNTMFGKEVKTSAGENEEIIWHEHPSILALGVILLELEMRASIEERYTADGLSKGAANAATKLTTAQRLLQEYVDETHEKYHRAIQECIDCEWIEDGDERDDEAFRDEVYQRIVAPLEDELRIGWDIKPGDPELTLVFQEQLR</sequence>
<dbReference type="PANTHER" id="PTHR35186">
    <property type="entry name" value="ANK_REP_REGION DOMAIN-CONTAINING PROTEIN"/>
    <property type="match status" value="1"/>
</dbReference>
<name>A0A0N1NXD3_9EURO</name>
<evidence type="ECO:0000313" key="4">
    <source>
        <dbReference type="Proteomes" id="UP000038010"/>
    </source>
</evidence>
<proteinExistence type="predicted"/>
<dbReference type="RefSeq" id="XP_017994965.1">
    <property type="nucleotide sequence ID" value="XM_018140795.1"/>
</dbReference>
<accession>A0A0N1NXD3</accession>
<feature type="domain" description="DUF7580" evidence="2">
    <location>
        <begin position="217"/>
        <end position="547"/>
    </location>
</feature>
<dbReference type="Proteomes" id="UP000038010">
    <property type="component" value="Unassembled WGS sequence"/>
</dbReference>
<dbReference type="STRING" id="1664694.A0A0N1NXD3"/>
<reference evidence="3 4" key="1">
    <citation type="submission" date="2015-06" db="EMBL/GenBank/DDBJ databases">
        <title>Draft genome of the ant-associated black yeast Phialophora attae CBS 131958.</title>
        <authorList>
            <person name="Moreno L.F."/>
            <person name="Stielow B.J."/>
            <person name="de Hoog S."/>
            <person name="Vicente V.A."/>
            <person name="Weiss V.A."/>
            <person name="de Vries M."/>
            <person name="Cruz L.M."/>
            <person name="Souza E.M."/>
        </authorList>
    </citation>
    <scope>NUCLEOTIDE SEQUENCE [LARGE SCALE GENOMIC DNA]</scope>
    <source>
        <strain evidence="3 4">CBS 131958</strain>
    </source>
</reference>
<dbReference type="PANTHER" id="PTHR35186:SF4">
    <property type="entry name" value="PRION-INHIBITION AND PROPAGATION HELO DOMAIN-CONTAINING PROTEIN"/>
    <property type="match status" value="1"/>
</dbReference>
<dbReference type="Pfam" id="PF24476">
    <property type="entry name" value="DUF7580"/>
    <property type="match status" value="1"/>
</dbReference>
<keyword evidence="1" id="KW-0732">Signal</keyword>
<comment type="caution">
    <text evidence="3">The sequence shown here is derived from an EMBL/GenBank/DDBJ whole genome shotgun (WGS) entry which is preliminary data.</text>
</comment>